<reference evidence="2" key="2">
    <citation type="submission" date="2020-09" db="EMBL/GenBank/DDBJ databases">
        <authorList>
            <person name="Sun Q."/>
            <person name="Zhou Y."/>
        </authorList>
    </citation>
    <scope>NUCLEOTIDE SEQUENCE</scope>
    <source>
        <strain evidence="2">CGMCC 1.12751</strain>
    </source>
</reference>
<protein>
    <recommendedName>
        <fullName evidence="1">Lipocalin-like domain-containing protein</fullName>
    </recommendedName>
</protein>
<evidence type="ECO:0000313" key="3">
    <source>
        <dbReference type="Proteomes" id="UP000625976"/>
    </source>
</evidence>
<dbReference type="Gene3D" id="2.40.128.280">
    <property type="match status" value="1"/>
</dbReference>
<dbReference type="InterPro" id="IPR024311">
    <property type="entry name" value="Lipocalin-like"/>
</dbReference>
<name>A0A917LM26_9FLAO</name>
<keyword evidence="3" id="KW-1185">Reference proteome</keyword>
<proteinExistence type="predicted"/>
<evidence type="ECO:0000313" key="2">
    <source>
        <dbReference type="EMBL" id="GGG43614.1"/>
    </source>
</evidence>
<dbReference type="AlphaFoldDB" id="A0A917LM26"/>
<dbReference type="RefSeq" id="WP_188463255.1">
    <property type="nucleotide sequence ID" value="NZ_BMFQ01000002.1"/>
</dbReference>
<evidence type="ECO:0000259" key="1">
    <source>
        <dbReference type="Pfam" id="PF12702"/>
    </source>
</evidence>
<dbReference type="PROSITE" id="PS51257">
    <property type="entry name" value="PROKAR_LIPOPROTEIN"/>
    <property type="match status" value="1"/>
</dbReference>
<dbReference type="Proteomes" id="UP000625976">
    <property type="component" value="Unassembled WGS sequence"/>
</dbReference>
<dbReference type="Pfam" id="PF12702">
    <property type="entry name" value="Lipocalin_3"/>
    <property type="match status" value="1"/>
</dbReference>
<comment type="caution">
    <text evidence="2">The sequence shown here is derived from an EMBL/GenBank/DDBJ whole genome shotgun (WGS) entry which is preliminary data.</text>
</comment>
<dbReference type="EMBL" id="BMFQ01000002">
    <property type="protein sequence ID" value="GGG43614.1"/>
    <property type="molecule type" value="Genomic_DNA"/>
</dbReference>
<organism evidence="2 3">
    <name type="scientific">Bizionia arctica</name>
    <dbReference type="NCBI Taxonomy" id="1495645"/>
    <lineage>
        <taxon>Bacteria</taxon>
        <taxon>Pseudomonadati</taxon>
        <taxon>Bacteroidota</taxon>
        <taxon>Flavobacteriia</taxon>
        <taxon>Flavobacteriales</taxon>
        <taxon>Flavobacteriaceae</taxon>
        <taxon>Bizionia</taxon>
    </lineage>
</organism>
<reference evidence="2" key="1">
    <citation type="journal article" date="2014" name="Int. J. Syst. Evol. Microbiol.">
        <title>Complete genome sequence of Corynebacterium casei LMG S-19264T (=DSM 44701T), isolated from a smear-ripened cheese.</title>
        <authorList>
            <consortium name="US DOE Joint Genome Institute (JGI-PGF)"/>
            <person name="Walter F."/>
            <person name="Albersmeier A."/>
            <person name="Kalinowski J."/>
            <person name="Ruckert C."/>
        </authorList>
    </citation>
    <scope>NUCLEOTIDE SEQUENCE</scope>
    <source>
        <strain evidence="2">CGMCC 1.12751</strain>
    </source>
</reference>
<gene>
    <name evidence="2" type="ORF">GCM10010976_13910</name>
</gene>
<feature type="domain" description="Lipocalin-like" evidence="1">
    <location>
        <begin position="44"/>
        <end position="128"/>
    </location>
</feature>
<sequence>MFNLKSIFALFFVLTIVVSCKNEHESQTNQKEIEQESTFNSDFLIGSWEDQSEAALDFSLFLDGTAKSDNMKSLLYQNWYVKNNQLYLTAKSMGNGSSSLDTEIYDVQELDENHMVLKGGEMIFEYKKSSKSNEGIPVGADETLPEQKSKILKGKLTLGHEAKSFEPCGSDKVFWVSDKTMELEKVYNDLTEGKKPYTPIFTEIEVIDMGKSVDGFPADYNSTYEVINILEARMVSDKDCE</sequence>
<accession>A0A917LM26</accession>